<feature type="compositionally biased region" description="Low complexity" evidence="2">
    <location>
        <begin position="600"/>
        <end position="611"/>
    </location>
</feature>
<feature type="compositionally biased region" description="Polar residues" evidence="2">
    <location>
        <begin position="1143"/>
        <end position="1156"/>
    </location>
</feature>
<feature type="compositionally biased region" description="Acidic residues" evidence="2">
    <location>
        <begin position="1402"/>
        <end position="1411"/>
    </location>
</feature>
<feature type="compositionally biased region" description="Basic and acidic residues" evidence="2">
    <location>
        <begin position="1366"/>
        <end position="1401"/>
    </location>
</feature>
<comment type="caution">
    <text evidence="3">The sequence shown here is derived from an EMBL/GenBank/DDBJ whole genome shotgun (WGS) entry which is preliminary data.</text>
</comment>
<feature type="compositionally biased region" description="Basic and acidic residues" evidence="2">
    <location>
        <begin position="1492"/>
        <end position="1503"/>
    </location>
</feature>
<sequence>MTFFDSPCSYTCFPLKHHQHYLPSTEPMNETQKQFMALLENPTAPNDAHLDSNIQELVNQSIQSHDDSLSTLTSNKLSSTILTKHEAFVDDSKTVFTATNVSDDFKNSLSHFYDVLLNLRPTILLLNVNLGKRSPSDESSPHHQDSIIRIRKGDDIDEICTQFCTRNNVPASHIKVIAQIVHQGVEEARKKGAGAADSSTDDDDQNVANPAQVVSEMEQYINSMMARRHPESVEPTRSRFTSPQQTPHHSRNPSASQPSNSGGFVISPMGTLRRQTTQQTPYNDSPLRYPSSTANASNDVDPLAEQLEEMRRHEEVEFRREKARQEKLKEKDMIARGLAFTPKRRPADGAESSSSNDEGGEGHDGETAKRKKEEKYISVARRLFLIDKKNKELLELKRQKKEEMWRAEREKKEQEELQKLKYKPFQKQFVNKKLEPGQNEKFYLKALEARKAAQNSYEYAIKKQTEDAKRLSEQQKVSDRSLRMTRHRTRDDATAQRQVDVNRVKSLRMNDQETLELFSEGYYVTEDDLIKDRTRQKKKSREMALPETLTGSRLVNFTHQPKISQKSKRVAERINKQFAEVLAEEDNFEGDNLWEEEPSGDSSFEVSSLSSSDEEKWTKREKKMFWRHDERRVHDDQTRSLKSQRTTATKGTRTTRSKVDVIDRFTYDAQRRRIAQEERQQWIPEEHPFQPTLMAKSRVNPEKRKGKTTDRLYHSARDMELKKVRDREKAIAEEQEQLRQMRKIPQQYQKNSSPMTKEERKEREKLMHEEYKVQEQNKQRMREEMDREAREIAGTRKINRKSEQLFDDRKDRFGTLFDLLYDCSIQRERQQEEKQTEEPERNKRTRLIIDPSLIVSALHPFVAIDLLLLLDFARIRFVKKNSPDSASPQLFMSGEEIQPSKSSVARWTKAELKNTSAKSHYYPPHNPNSISQALKGLSDETESSFFTSPLRNSESEWNETGTIRTAVTTTSFVSKPRELSIHRTNQEHRLSLDEDEPALIFYDIVPPSSQAVTRGRSERQLTVEEEAALDREREAQRARKYHSWVHRGATQSEFIRALELEFRAKKIPNPALTKMSFLVPQTRTDEDEEKQRLQFPNINQEDLVEYCLFKGYFHVPSKDEIEDEKEASFKPKVNKGMPLVRPQETSLPTESVSGNYQKKRQEWTSKNVYDRLSRPTKAIKPDEDEKKEIEILHRLETLEKEFRLNEEKEEARRRVLERQQKEQQERKEQREKRRQEIEEEQARKRAERDAEIEFLEENTRKLLESRKEEREKARQRKIEFQSSKPSLSMSRSTPEEIEQEEEKQRLLDEYEKKMLDFRKKQKQREEKQKQTELQKTEKEKAKEREKRQERMQRLEARKSRRVTPKKQQDVIDHKDEETRKAFYEQGRLEMSRQEEELQKAEDEAETEPTDEQFEHKLEQPTSQQEHSPTEPIDDDSASTSSHSSQDDDHPVQAIHGLPSSGVDEIHALTPTSSHQNDYPAEPTETSTAMSPPDDHAIEGHRDSSPPSSPHHSRSDSFHSSSSSSASHDHLEITIPMDDSDYDNSQRDAQTGFEREPIEAPKTPMFENVFPPTSPLSVRSINLNMGEPDYYDFIVQEGDD</sequence>
<feature type="region of interest" description="Disordered" evidence="2">
    <location>
        <begin position="227"/>
        <end position="299"/>
    </location>
</feature>
<feature type="region of interest" description="Disordered" evidence="2">
    <location>
        <begin position="335"/>
        <end position="373"/>
    </location>
</feature>
<feature type="region of interest" description="Disordered" evidence="2">
    <location>
        <begin position="468"/>
        <end position="495"/>
    </location>
</feature>
<feature type="region of interest" description="Disordered" evidence="2">
    <location>
        <begin position="591"/>
        <end position="613"/>
    </location>
</feature>
<evidence type="ECO:0000313" key="3">
    <source>
        <dbReference type="EMBL" id="KAK2948942.1"/>
    </source>
</evidence>
<feature type="compositionally biased region" description="Polar residues" evidence="2">
    <location>
        <begin position="238"/>
        <end position="262"/>
    </location>
</feature>
<dbReference type="Proteomes" id="UP001281761">
    <property type="component" value="Unassembled WGS sequence"/>
</dbReference>
<feature type="region of interest" description="Disordered" evidence="2">
    <location>
        <begin position="1206"/>
        <end position="1569"/>
    </location>
</feature>
<dbReference type="EMBL" id="JARBJD010000166">
    <property type="protein sequence ID" value="KAK2948942.1"/>
    <property type="molecule type" value="Genomic_DNA"/>
</dbReference>
<name>A0ABQ9XE59_9EUKA</name>
<feature type="compositionally biased region" description="Polar residues" evidence="2">
    <location>
        <begin position="1280"/>
        <end position="1292"/>
    </location>
</feature>
<feature type="compositionally biased region" description="Polar residues" evidence="2">
    <location>
        <begin position="273"/>
        <end position="283"/>
    </location>
</feature>
<feature type="region of interest" description="Disordered" evidence="2">
    <location>
        <begin position="1135"/>
        <end position="1160"/>
    </location>
</feature>
<proteinExistence type="predicted"/>
<protein>
    <recommendedName>
        <fullName evidence="5">Trichohyalin</fullName>
    </recommendedName>
</protein>
<keyword evidence="1" id="KW-0175">Coiled coil</keyword>
<evidence type="ECO:0000313" key="4">
    <source>
        <dbReference type="Proteomes" id="UP001281761"/>
    </source>
</evidence>
<feature type="compositionally biased region" description="Low complexity" evidence="2">
    <location>
        <begin position="645"/>
        <end position="654"/>
    </location>
</feature>
<feature type="compositionally biased region" description="Basic and acidic residues" evidence="2">
    <location>
        <begin position="1206"/>
        <end position="1279"/>
    </location>
</feature>
<keyword evidence="4" id="KW-1185">Reference proteome</keyword>
<gene>
    <name evidence="3" type="ORF">BLNAU_16160</name>
</gene>
<feature type="compositionally biased region" description="Basic and acidic residues" evidence="2">
    <location>
        <begin position="228"/>
        <end position="237"/>
    </location>
</feature>
<accession>A0ABQ9XE59</accession>
<feature type="compositionally biased region" description="Basic and acidic residues" evidence="2">
    <location>
        <begin position="1302"/>
        <end position="1357"/>
    </location>
</feature>
<evidence type="ECO:0000256" key="1">
    <source>
        <dbReference type="SAM" id="Coils"/>
    </source>
</evidence>
<evidence type="ECO:0008006" key="5">
    <source>
        <dbReference type="Google" id="ProtNLM"/>
    </source>
</evidence>
<feature type="compositionally biased region" description="Basic and acidic residues" evidence="2">
    <location>
        <begin position="360"/>
        <end position="373"/>
    </location>
</feature>
<evidence type="ECO:0000256" key="2">
    <source>
        <dbReference type="SAM" id="MobiDB-lite"/>
    </source>
</evidence>
<reference evidence="3 4" key="1">
    <citation type="journal article" date="2022" name="bioRxiv">
        <title>Genomics of Preaxostyla Flagellates Illuminates Evolutionary Transitions and the Path Towards Mitochondrial Loss.</title>
        <authorList>
            <person name="Novak L.V.F."/>
            <person name="Treitli S.C."/>
            <person name="Pyrih J."/>
            <person name="Halakuc P."/>
            <person name="Pipaliya S.V."/>
            <person name="Vacek V."/>
            <person name="Brzon O."/>
            <person name="Soukal P."/>
            <person name="Eme L."/>
            <person name="Dacks J.B."/>
            <person name="Karnkowska A."/>
            <person name="Elias M."/>
            <person name="Hampl V."/>
        </authorList>
    </citation>
    <scope>NUCLEOTIDE SEQUENCE [LARGE SCALE GENOMIC DNA]</scope>
    <source>
        <strain evidence="3">NAU3</strain>
        <tissue evidence="3">Gut</tissue>
    </source>
</reference>
<organism evidence="3 4">
    <name type="scientific">Blattamonas nauphoetae</name>
    <dbReference type="NCBI Taxonomy" id="2049346"/>
    <lineage>
        <taxon>Eukaryota</taxon>
        <taxon>Metamonada</taxon>
        <taxon>Preaxostyla</taxon>
        <taxon>Oxymonadida</taxon>
        <taxon>Blattamonas</taxon>
    </lineage>
</organism>
<feature type="region of interest" description="Disordered" evidence="2">
    <location>
        <begin position="632"/>
        <end position="655"/>
    </location>
</feature>
<feature type="compositionally biased region" description="Basic and acidic residues" evidence="2">
    <location>
        <begin position="468"/>
        <end position="482"/>
    </location>
</feature>
<feature type="coiled-coil region" evidence="1">
    <location>
        <begin position="386"/>
        <end position="417"/>
    </location>
</feature>